<dbReference type="Proteomes" id="UP000289996">
    <property type="component" value="Unassembled WGS sequence"/>
</dbReference>
<sequence>MKKWLGLILIISVLIFGGVRLYTAKSRPVKITTNKVSGHYGQATSGLIQVILSKPQVEKTPLKTGTIYNMKIAYKARLAKNEHAKQSINLSKAIRVQTADKIQLADEMHPTMLSDKHRSATGVVTIPLTIQSGYTEADVLDFKVSLVTRPSRNVKTIVNY</sequence>
<protein>
    <submittedName>
        <fullName evidence="1">Uncharacterized protein</fullName>
    </submittedName>
</protein>
<dbReference type="AlphaFoldDB" id="A0A660E2Y8"/>
<gene>
    <name evidence="1" type="ORF">MUDAN_MDHGFNIF_01686</name>
</gene>
<organism evidence="1 2">
    <name type="scientific">Lactiplantibacillus mudanjiangensis</name>
    <dbReference type="NCBI Taxonomy" id="1296538"/>
    <lineage>
        <taxon>Bacteria</taxon>
        <taxon>Bacillati</taxon>
        <taxon>Bacillota</taxon>
        <taxon>Bacilli</taxon>
        <taxon>Lactobacillales</taxon>
        <taxon>Lactobacillaceae</taxon>
        <taxon>Lactiplantibacillus</taxon>
    </lineage>
</organism>
<evidence type="ECO:0000313" key="2">
    <source>
        <dbReference type="Proteomes" id="UP000289996"/>
    </source>
</evidence>
<dbReference type="RefSeq" id="WP_130843231.1">
    <property type="nucleotide sequence ID" value="NZ_BJDY01000002.1"/>
</dbReference>
<evidence type="ECO:0000313" key="1">
    <source>
        <dbReference type="EMBL" id="VDG30134.1"/>
    </source>
</evidence>
<reference evidence="1 2" key="1">
    <citation type="submission" date="2018-11" db="EMBL/GenBank/DDBJ databases">
        <authorList>
            <person name="Wuyts S."/>
        </authorList>
    </citation>
    <scope>NUCLEOTIDE SEQUENCE [LARGE SCALE GENOMIC DNA]</scope>
    <source>
        <strain evidence="1">Lactobacillus mudanjiangensis AMBF249</strain>
    </source>
</reference>
<accession>A0A660E2Y8</accession>
<keyword evidence="2" id="KW-1185">Reference proteome</keyword>
<dbReference type="EMBL" id="UYIG01000174">
    <property type="protein sequence ID" value="VDG30134.1"/>
    <property type="molecule type" value="Genomic_DNA"/>
</dbReference>
<proteinExistence type="predicted"/>
<name>A0A660E2Y8_9LACO</name>